<comment type="caution">
    <text evidence="2">The sequence shown here is derived from an EMBL/GenBank/DDBJ whole genome shotgun (WGS) entry which is preliminary data.</text>
</comment>
<reference evidence="3" key="1">
    <citation type="submission" date="2017-09" db="EMBL/GenBank/DDBJ databases">
        <title>FDA dAtabase for Regulatory Grade micrObial Sequences (FDA-ARGOS): Supporting development and validation of Infectious Disease Dx tests.</title>
        <authorList>
            <person name="Minogue T."/>
            <person name="Wolcott M."/>
            <person name="Wasieloski L."/>
            <person name="Aguilar W."/>
            <person name="Moore D."/>
            <person name="Tallon L."/>
            <person name="Sadzewicz L."/>
            <person name="Ott S."/>
            <person name="Zhao X."/>
            <person name="Nagaraj S."/>
            <person name="Vavikolanu K."/>
            <person name="Aluvathingal J."/>
            <person name="Nadendla S."/>
            <person name="Sichtig H."/>
        </authorList>
    </citation>
    <scope>NUCLEOTIDE SEQUENCE [LARGE SCALE GENOMIC DNA]</scope>
    <source>
        <strain evidence="3">FDAARGOS_404</strain>
    </source>
</reference>
<dbReference type="AlphaFoldDB" id="A0A855EHD0"/>
<evidence type="ECO:0000313" key="3">
    <source>
        <dbReference type="Proteomes" id="UP000222768"/>
    </source>
</evidence>
<keyword evidence="1" id="KW-0472">Membrane</keyword>
<protein>
    <submittedName>
        <fullName evidence="2">Uncharacterized protein</fullName>
    </submittedName>
</protein>
<sequence>MHSTAFMSFPKPFALILACDTAKFRQTLIQRRVITGKWVKFCAIRLLLKSDRDQVMKKNNNIFSGFVLFGISQAYILANSNRDFTH</sequence>
<feature type="transmembrane region" description="Helical" evidence="1">
    <location>
        <begin position="62"/>
        <end position="78"/>
    </location>
</feature>
<dbReference type="EMBL" id="PDLK01000002">
    <property type="protein sequence ID" value="PHH04840.1"/>
    <property type="molecule type" value="Genomic_DNA"/>
</dbReference>
<dbReference type="Proteomes" id="UP000222768">
    <property type="component" value="Unassembled WGS sequence"/>
</dbReference>
<evidence type="ECO:0000256" key="1">
    <source>
        <dbReference type="SAM" id="Phobius"/>
    </source>
</evidence>
<gene>
    <name evidence="2" type="ORF">CRX53_13160</name>
</gene>
<keyword evidence="1" id="KW-1133">Transmembrane helix</keyword>
<keyword evidence="1" id="KW-0812">Transmembrane</keyword>
<organism evidence="2 3">
    <name type="scientific">Leclercia adecarboxylata</name>
    <dbReference type="NCBI Taxonomy" id="83655"/>
    <lineage>
        <taxon>Bacteria</taxon>
        <taxon>Pseudomonadati</taxon>
        <taxon>Pseudomonadota</taxon>
        <taxon>Gammaproteobacteria</taxon>
        <taxon>Enterobacterales</taxon>
        <taxon>Enterobacteriaceae</taxon>
        <taxon>Leclercia</taxon>
    </lineage>
</organism>
<proteinExistence type="predicted"/>
<accession>A0A855EHD0</accession>
<name>A0A855EHD0_9ENTR</name>
<evidence type="ECO:0000313" key="2">
    <source>
        <dbReference type="EMBL" id="PHH04840.1"/>
    </source>
</evidence>